<dbReference type="AlphaFoldDB" id="A0A964T2C3"/>
<evidence type="ECO:0000313" key="16">
    <source>
        <dbReference type="Proteomes" id="UP000773614"/>
    </source>
</evidence>
<evidence type="ECO:0000256" key="7">
    <source>
        <dbReference type="ARBA" id="ARBA00022723"/>
    </source>
</evidence>
<dbReference type="InterPro" id="IPR022662">
    <property type="entry name" value="MeAsp_NH4-lyase_C"/>
</dbReference>
<evidence type="ECO:0000256" key="3">
    <source>
        <dbReference type="ARBA" id="ARBA00004675"/>
    </source>
</evidence>
<dbReference type="InterPro" id="IPR006395">
    <property type="entry name" value="Me_Asp_am_lyase"/>
</dbReference>
<dbReference type="GO" id="GO:0046872">
    <property type="term" value="F:metal ion binding"/>
    <property type="evidence" value="ECO:0007669"/>
    <property type="project" value="UniProtKB-KW"/>
</dbReference>
<dbReference type="SUPFAM" id="SSF54826">
    <property type="entry name" value="Enolase N-terminal domain-like"/>
    <property type="match status" value="1"/>
</dbReference>
<reference evidence="15" key="1">
    <citation type="submission" date="2019-03" db="EMBL/GenBank/DDBJ databases">
        <title>Afifella sp. nov., isolated from activated sludge.</title>
        <authorList>
            <person name="Li Q."/>
            <person name="Liu Y."/>
        </authorList>
    </citation>
    <scope>NUCLEOTIDE SEQUENCE</scope>
    <source>
        <strain evidence="15">L72</strain>
    </source>
</reference>
<comment type="similarity">
    <text evidence="4">Belongs to the methylaspartate ammonia-lyase family.</text>
</comment>
<evidence type="ECO:0000256" key="8">
    <source>
        <dbReference type="ARBA" id="ARBA00022842"/>
    </source>
</evidence>
<evidence type="ECO:0000256" key="1">
    <source>
        <dbReference type="ARBA" id="ARBA00000789"/>
    </source>
</evidence>
<proteinExistence type="inferred from homology"/>
<dbReference type="Pfam" id="PF07476">
    <property type="entry name" value="MAAL_C"/>
    <property type="match status" value="1"/>
</dbReference>
<evidence type="ECO:0000256" key="10">
    <source>
        <dbReference type="PIRSR" id="PIRSR017107-1"/>
    </source>
</evidence>
<dbReference type="SUPFAM" id="SSF51604">
    <property type="entry name" value="Enolase C-terminal domain-like"/>
    <property type="match status" value="1"/>
</dbReference>
<sequence length="430" mass="46730">MLRGASSTDALVGARMKIKKVLCSTGISGFLYKDLAAIKAGAEPDGALLYKGKPVTPGFKKIIQPGKTVSVMLILEDGSVGFGDCAEVILVGLAGRDPMFDPDVMVPLIEGPISEALIGRDVSRFRALAVEIDRMEVNGRRLHSAVRYGVTQALLDACGQANRLTIAEVVAREYATTPVKKRLPVLAGALRLDWAQHDRMILKRADVLPHTPFLSVRDHVGYQGEKLVEYMQRLASRIAEIKDQDYFPRIHIDLYGTLGELFENDPAKIGAYIGKLEEIIAPYDLLVESPVIAPTRAEQIAIYKAIRGEMDKRGIKAGLAIDEWANTLDDIKAFHDERAIQNVQIKTPDMGGVTNTIEALIYCRKNGIGSCLGGSSNETDQSTRITAEIGIACGANMVSTKPGQGSDEGWMILVNEMERALALIASRQVG</sequence>
<keyword evidence="7 12" id="KW-0479">Metal-binding</keyword>
<keyword evidence="8 12" id="KW-0460">Magnesium</keyword>
<evidence type="ECO:0000256" key="9">
    <source>
        <dbReference type="ARBA" id="ARBA00023239"/>
    </source>
</evidence>
<dbReference type="EMBL" id="SPKJ01000002">
    <property type="protein sequence ID" value="MYZ46332.1"/>
    <property type="molecule type" value="Genomic_DNA"/>
</dbReference>
<dbReference type="SFLD" id="SFLDF00007">
    <property type="entry name" value="methylaspartate_ammonia-lyase"/>
    <property type="match status" value="1"/>
</dbReference>
<organism evidence="15 16">
    <name type="scientific">Propylenella binzhouense</name>
    <dbReference type="NCBI Taxonomy" id="2555902"/>
    <lineage>
        <taxon>Bacteria</taxon>
        <taxon>Pseudomonadati</taxon>
        <taxon>Pseudomonadota</taxon>
        <taxon>Alphaproteobacteria</taxon>
        <taxon>Hyphomicrobiales</taxon>
        <taxon>Propylenellaceae</taxon>
        <taxon>Propylenella</taxon>
    </lineage>
</organism>
<dbReference type="SFLD" id="SFLDG00151">
    <property type="entry name" value="methylaspartate_ammonia-lyase"/>
    <property type="match status" value="1"/>
</dbReference>
<comment type="subunit">
    <text evidence="5">Homodimer.</text>
</comment>
<dbReference type="Gene3D" id="3.20.20.120">
    <property type="entry name" value="Enolase-like C-terminal domain"/>
    <property type="match status" value="1"/>
</dbReference>
<evidence type="ECO:0000256" key="4">
    <source>
        <dbReference type="ARBA" id="ARBA00009954"/>
    </source>
</evidence>
<evidence type="ECO:0000256" key="12">
    <source>
        <dbReference type="PIRSR" id="PIRSR017107-4"/>
    </source>
</evidence>
<name>A0A964T2C3_9HYPH</name>
<evidence type="ECO:0000259" key="13">
    <source>
        <dbReference type="Pfam" id="PF05034"/>
    </source>
</evidence>
<evidence type="ECO:0000256" key="2">
    <source>
        <dbReference type="ARBA" id="ARBA00001946"/>
    </source>
</evidence>
<comment type="caution">
    <text evidence="15">The sequence shown here is derived from an EMBL/GenBank/DDBJ whole genome shotgun (WGS) entry which is preliminary data.</text>
</comment>
<comment type="catalytic activity">
    <reaction evidence="1">
        <text>(2S,3S)-3-methyl-L-aspartate = mesaconate + NH4(+)</text>
        <dbReference type="Rhea" id="RHEA:12829"/>
        <dbReference type="ChEBI" id="CHEBI:28938"/>
        <dbReference type="ChEBI" id="CHEBI:36986"/>
        <dbReference type="ChEBI" id="CHEBI:58724"/>
        <dbReference type="EC" id="4.3.1.2"/>
    </reaction>
</comment>
<protein>
    <recommendedName>
        <fullName evidence="6">methylaspartate ammonia-lyase</fullName>
        <ecNumber evidence="6">4.3.1.2</ecNumber>
    </recommendedName>
</protein>
<evidence type="ECO:0000259" key="14">
    <source>
        <dbReference type="Pfam" id="PF07476"/>
    </source>
</evidence>
<keyword evidence="9 15" id="KW-0456">Lyase</keyword>
<dbReference type="InterPro" id="IPR029017">
    <property type="entry name" value="Enolase-like_N"/>
</dbReference>
<feature type="binding site" evidence="12">
    <location>
        <position position="288"/>
    </location>
    <ligand>
        <name>Mg(2+)</name>
        <dbReference type="ChEBI" id="CHEBI:18420"/>
    </ligand>
</feature>
<dbReference type="Gene3D" id="3.30.390.10">
    <property type="entry name" value="Enolase-like, N-terminal domain"/>
    <property type="match status" value="1"/>
</dbReference>
<dbReference type="SFLD" id="SFLDS00001">
    <property type="entry name" value="Enolase"/>
    <property type="match status" value="1"/>
</dbReference>
<dbReference type="Proteomes" id="UP000773614">
    <property type="component" value="Unassembled WGS sequence"/>
</dbReference>
<dbReference type="PANTHER" id="PTHR48073">
    <property type="entry name" value="O-SUCCINYLBENZOATE SYNTHASE-RELATED"/>
    <property type="match status" value="1"/>
</dbReference>
<evidence type="ECO:0000256" key="11">
    <source>
        <dbReference type="PIRSR" id="PIRSR017107-3"/>
    </source>
</evidence>
<evidence type="ECO:0000256" key="5">
    <source>
        <dbReference type="ARBA" id="ARBA00011738"/>
    </source>
</evidence>
<gene>
    <name evidence="15" type="ORF">E4O86_01165</name>
</gene>
<dbReference type="PANTHER" id="PTHR48073:SF2">
    <property type="entry name" value="O-SUCCINYLBENZOATE SYNTHASE"/>
    <property type="match status" value="1"/>
</dbReference>
<accession>A0A964T2C3</accession>
<dbReference type="GO" id="GO:0050096">
    <property type="term" value="F:methylaspartate ammonia-lyase activity"/>
    <property type="evidence" value="ECO:0007669"/>
    <property type="project" value="UniProtKB-EC"/>
</dbReference>
<feature type="domain" description="Methylaspartate ammonia-lyase N-terminal" evidence="13">
    <location>
        <begin position="16"/>
        <end position="174"/>
    </location>
</feature>
<feature type="site" description="Transition state stabilizer" evidence="11">
    <location>
        <position position="210"/>
    </location>
</feature>
<feature type="domain" description="Methylaspartate ammonia-lyase C-terminal" evidence="14">
    <location>
        <begin position="180"/>
        <end position="424"/>
    </location>
</feature>
<dbReference type="NCBIfam" id="TIGR01502">
    <property type="entry name" value="B_methylAsp_ase"/>
    <property type="match status" value="1"/>
</dbReference>
<keyword evidence="16" id="KW-1185">Reference proteome</keyword>
<feature type="binding site" evidence="12">
    <location>
        <position position="253"/>
    </location>
    <ligand>
        <name>Mg(2+)</name>
        <dbReference type="ChEBI" id="CHEBI:18420"/>
    </ligand>
</feature>
<dbReference type="EC" id="4.3.1.2" evidence="6"/>
<feature type="active site" description="Proton acceptor" evidence="10">
    <location>
        <position position="346"/>
    </location>
</feature>
<evidence type="ECO:0000313" key="15">
    <source>
        <dbReference type="EMBL" id="MYZ46332.1"/>
    </source>
</evidence>
<dbReference type="InterPro" id="IPR022665">
    <property type="entry name" value="MeAsp_NH4-lyase_N"/>
</dbReference>
<dbReference type="InterPro" id="IPR036849">
    <property type="entry name" value="Enolase-like_C_sf"/>
</dbReference>
<evidence type="ECO:0000256" key="6">
    <source>
        <dbReference type="ARBA" id="ARBA00012993"/>
    </source>
</evidence>
<comment type="pathway">
    <text evidence="3">Amino-acid degradation; L-glutamate degradation via mesaconate pathway; acetate and pyruvate from L-glutamate: step 2/4.</text>
</comment>
<comment type="cofactor">
    <cofactor evidence="2 12">
        <name>Mg(2+)</name>
        <dbReference type="ChEBI" id="CHEBI:18420"/>
    </cofactor>
</comment>
<dbReference type="Pfam" id="PF05034">
    <property type="entry name" value="MAAL_N"/>
    <property type="match status" value="1"/>
</dbReference>
<dbReference type="PIRSF" id="PIRSF017107">
    <property type="entry name" value="MAL"/>
    <property type="match status" value="1"/>
</dbReference>
<feature type="binding site" evidence="12">
    <location>
        <position position="322"/>
    </location>
    <ligand>
        <name>Mg(2+)</name>
        <dbReference type="ChEBI" id="CHEBI:18420"/>
    </ligand>
</feature>